<reference evidence="2" key="1">
    <citation type="submission" date="2023-08" db="EMBL/GenBank/DDBJ databases">
        <title>Genomic characterization of piscicolin 126 produced by Carnobacterium maltaromaticum CM22 strain isolated from salmon (Salmo salar).</title>
        <authorList>
            <person name="Gonzalez-Gragera E."/>
            <person name="Garcia-Lopez J.D."/>
            <person name="Teso-Perez C."/>
            <person name="Gimenez-Hernandez I."/>
            <person name="Peralta-Sanchez J.M."/>
            <person name="Valdivia E."/>
            <person name="Montalban-Lopez M."/>
            <person name="Martin-Platero A.M."/>
            <person name="Banos A."/>
            <person name="Martinez-Bueno M."/>
        </authorList>
    </citation>
    <scope>NUCLEOTIDE SEQUENCE</scope>
    <source>
        <strain evidence="2">CM22</strain>
    </source>
</reference>
<dbReference type="RefSeq" id="WP_322808987.1">
    <property type="nucleotide sequence ID" value="NZ_JAVBVO010000003.1"/>
</dbReference>
<dbReference type="AlphaFoldDB" id="A0AAW9JUM8"/>
<dbReference type="SUPFAM" id="SSF56300">
    <property type="entry name" value="Metallo-dependent phosphatases"/>
    <property type="match status" value="1"/>
</dbReference>
<feature type="domain" description="Calcineurin-like phosphoesterase" evidence="1">
    <location>
        <begin position="1"/>
        <end position="195"/>
    </location>
</feature>
<dbReference type="EMBL" id="JAVBVO010000003">
    <property type="protein sequence ID" value="MDZ5758964.1"/>
    <property type="molecule type" value="Genomic_DNA"/>
</dbReference>
<dbReference type="InterPro" id="IPR004843">
    <property type="entry name" value="Calcineurin-like_PHP"/>
</dbReference>
<dbReference type="Proteomes" id="UP001290462">
    <property type="component" value="Unassembled WGS sequence"/>
</dbReference>
<accession>A0AAW9JUM8</accession>
<protein>
    <submittedName>
        <fullName evidence="2">Metallophosphoesterase</fullName>
    </submittedName>
</protein>
<name>A0AAW9JUM8_CARML</name>
<evidence type="ECO:0000313" key="2">
    <source>
        <dbReference type="EMBL" id="MDZ5758964.1"/>
    </source>
</evidence>
<sequence>MKTILVGDLHLTAQIILPMVEENVKAMNCRRVILLGDYMDAYNQTKNINLYMNELDYLLMWKSRMKTIGIEVITLLGNHDAPYLTFNPKYYSLMDSSGIIAVHNKLMKLGVQIAFQLEDYLVSHAGYTEDYVLEEWHLKKISASIIENIAWLNTHIGGKRGGQYISGSPLWADFEELTRYPNLNYPKQIVGHTPQNKVKIECNLETKIIGIDTFTVIPLEQSPYYQQLGTGEVLLYEDGKIWTLSLNWKNEDIIRKIDSKFDR</sequence>
<proteinExistence type="predicted"/>
<dbReference type="Pfam" id="PF00149">
    <property type="entry name" value="Metallophos"/>
    <property type="match status" value="1"/>
</dbReference>
<evidence type="ECO:0000313" key="3">
    <source>
        <dbReference type="Proteomes" id="UP001290462"/>
    </source>
</evidence>
<gene>
    <name evidence="2" type="ORF">RAK27_09880</name>
</gene>
<comment type="caution">
    <text evidence="2">The sequence shown here is derived from an EMBL/GenBank/DDBJ whole genome shotgun (WGS) entry which is preliminary data.</text>
</comment>
<evidence type="ECO:0000259" key="1">
    <source>
        <dbReference type="Pfam" id="PF00149"/>
    </source>
</evidence>
<dbReference type="InterPro" id="IPR029052">
    <property type="entry name" value="Metallo-depent_PP-like"/>
</dbReference>
<dbReference type="Gene3D" id="3.60.21.10">
    <property type="match status" value="1"/>
</dbReference>
<dbReference type="CDD" id="cd00838">
    <property type="entry name" value="MPP_superfamily"/>
    <property type="match status" value="1"/>
</dbReference>
<organism evidence="2 3">
    <name type="scientific">Carnobacterium maltaromaticum</name>
    <name type="common">Carnobacterium piscicola</name>
    <dbReference type="NCBI Taxonomy" id="2751"/>
    <lineage>
        <taxon>Bacteria</taxon>
        <taxon>Bacillati</taxon>
        <taxon>Bacillota</taxon>
        <taxon>Bacilli</taxon>
        <taxon>Lactobacillales</taxon>
        <taxon>Carnobacteriaceae</taxon>
        <taxon>Carnobacterium</taxon>
    </lineage>
</organism>
<dbReference type="GO" id="GO:0016787">
    <property type="term" value="F:hydrolase activity"/>
    <property type="evidence" value="ECO:0007669"/>
    <property type="project" value="InterPro"/>
</dbReference>